<dbReference type="RefSeq" id="WP_141608797.1">
    <property type="nucleotide sequence ID" value="NZ_VIGC02000004.1"/>
</dbReference>
<evidence type="ECO:0000313" key="5">
    <source>
        <dbReference type="Proteomes" id="UP000317371"/>
    </source>
</evidence>
<dbReference type="InterPro" id="IPR000683">
    <property type="entry name" value="Gfo/Idh/MocA-like_OxRdtase_N"/>
</dbReference>
<proteinExistence type="predicted"/>
<sequence length="335" mass="36259">MKQLALVGCAHIHTPGFVKRLQARSDVQVKTVWDHQPARAEKWAAELGAATAADVDAIWADDQIEAVIICSETNRHEPLVLAAAAAGKHLFVEKPLGMGAADAYAMADAIDRAGVLFQTGYFQRGNPVHRFLKEQIEQGHFGRITRLRHSNCHSGSLGDWFTPEWLWMTDPAQAGVGAFGDLGTHSLDIMLWLLGEDVRQVTASVHVATGRYGDCDEYGEGLLEFGDGTVGSLAAGWVDVAHPVNLILSGTEGHAYVSNGQLYFKSSHVPGADGEQPWTDLPEPWPHAFELFLDAVVGKPDVPLVGAQEAAVRSAVMEALYQGASTHRWVAPSLR</sequence>
<keyword evidence="1" id="KW-0560">Oxidoreductase</keyword>
<dbReference type="Pfam" id="PF01408">
    <property type="entry name" value="GFO_IDH_MocA"/>
    <property type="match status" value="1"/>
</dbReference>
<dbReference type="PANTHER" id="PTHR43818">
    <property type="entry name" value="BCDNA.GH03377"/>
    <property type="match status" value="1"/>
</dbReference>
<dbReference type="AlphaFoldDB" id="A0A540VKD0"/>
<organism evidence="4 5">
    <name type="scientific">Litorilinea aerophila</name>
    <dbReference type="NCBI Taxonomy" id="1204385"/>
    <lineage>
        <taxon>Bacteria</taxon>
        <taxon>Bacillati</taxon>
        <taxon>Chloroflexota</taxon>
        <taxon>Caldilineae</taxon>
        <taxon>Caldilineales</taxon>
        <taxon>Caldilineaceae</taxon>
        <taxon>Litorilinea</taxon>
    </lineage>
</organism>
<evidence type="ECO:0000259" key="2">
    <source>
        <dbReference type="Pfam" id="PF01408"/>
    </source>
</evidence>
<dbReference type="InterPro" id="IPR050463">
    <property type="entry name" value="Gfo/Idh/MocA_oxidrdct_glycsds"/>
</dbReference>
<name>A0A540VKD0_9CHLR</name>
<evidence type="ECO:0000256" key="1">
    <source>
        <dbReference type="ARBA" id="ARBA00023002"/>
    </source>
</evidence>
<keyword evidence="5" id="KW-1185">Reference proteome</keyword>
<dbReference type="SUPFAM" id="SSF51735">
    <property type="entry name" value="NAD(P)-binding Rossmann-fold domains"/>
    <property type="match status" value="1"/>
</dbReference>
<dbReference type="GO" id="GO:0000166">
    <property type="term" value="F:nucleotide binding"/>
    <property type="evidence" value="ECO:0007669"/>
    <property type="project" value="InterPro"/>
</dbReference>
<gene>
    <name evidence="4" type="ORF">FKZ61_04060</name>
</gene>
<evidence type="ECO:0000259" key="3">
    <source>
        <dbReference type="Pfam" id="PF22725"/>
    </source>
</evidence>
<dbReference type="OrthoDB" id="9815825at2"/>
<accession>A0A540VKD0</accession>
<dbReference type="Gene3D" id="3.30.360.10">
    <property type="entry name" value="Dihydrodipicolinate Reductase, domain 2"/>
    <property type="match status" value="1"/>
</dbReference>
<reference evidence="4 5" key="1">
    <citation type="submission" date="2019-06" db="EMBL/GenBank/DDBJ databases">
        <title>Genome sequence of Litorilinea aerophila BAA-2444.</title>
        <authorList>
            <person name="Maclea K.S."/>
            <person name="Maurais E.G."/>
            <person name="Iannazzi L.C."/>
        </authorList>
    </citation>
    <scope>NUCLEOTIDE SEQUENCE [LARGE SCALE GENOMIC DNA]</scope>
    <source>
        <strain evidence="4 5">ATCC BAA-2444</strain>
    </source>
</reference>
<dbReference type="Proteomes" id="UP000317371">
    <property type="component" value="Unassembled WGS sequence"/>
</dbReference>
<dbReference type="GO" id="GO:0016491">
    <property type="term" value="F:oxidoreductase activity"/>
    <property type="evidence" value="ECO:0007669"/>
    <property type="project" value="UniProtKB-KW"/>
</dbReference>
<protein>
    <submittedName>
        <fullName evidence="4">Gfo/Idh/MocA family oxidoreductase</fullName>
    </submittedName>
</protein>
<dbReference type="SUPFAM" id="SSF55347">
    <property type="entry name" value="Glyceraldehyde-3-phosphate dehydrogenase-like, C-terminal domain"/>
    <property type="match status" value="1"/>
</dbReference>
<dbReference type="PANTHER" id="PTHR43818:SF11">
    <property type="entry name" value="BCDNA.GH03377"/>
    <property type="match status" value="1"/>
</dbReference>
<feature type="domain" description="GFO/IDH/MocA-like oxidoreductase" evidence="3">
    <location>
        <begin position="130"/>
        <end position="254"/>
    </location>
</feature>
<comment type="caution">
    <text evidence="4">The sequence shown here is derived from an EMBL/GenBank/DDBJ whole genome shotgun (WGS) entry which is preliminary data.</text>
</comment>
<feature type="domain" description="Gfo/Idh/MocA-like oxidoreductase N-terminal" evidence="2">
    <location>
        <begin position="4"/>
        <end position="121"/>
    </location>
</feature>
<dbReference type="InterPro" id="IPR055170">
    <property type="entry name" value="GFO_IDH_MocA-like_dom"/>
</dbReference>
<dbReference type="InterPro" id="IPR036291">
    <property type="entry name" value="NAD(P)-bd_dom_sf"/>
</dbReference>
<dbReference type="InParanoid" id="A0A540VKD0"/>
<dbReference type="Gene3D" id="3.40.50.720">
    <property type="entry name" value="NAD(P)-binding Rossmann-like Domain"/>
    <property type="match status" value="1"/>
</dbReference>
<dbReference type="Pfam" id="PF22725">
    <property type="entry name" value="GFO_IDH_MocA_C3"/>
    <property type="match status" value="1"/>
</dbReference>
<dbReference type="EMBL" id="VIGC01000004">
    <property type="protein sequence ID" value="TQE97201.1"/>
    <property type="molecule type" value="Genomic_DNA"/>
</dbReference>
<evidence type="ECO:0000313" key="4">
    <source>
        <dbReference type="EMBL" id="TQE97201.1"/>
    </source>
</evidence>